<reference evidence="6 7" key="1">
    <citation type="submission" date="2016-04" db="EMBL/GenBank/DDBJ databases">
        <title>Peptidophaga gingivicola gen. nov., sp. nov., isolated from human subgingival plaque.</title>
        <authorList>
            <person name="Beall C.J."/>
            <person name="Mokrzan E.M."/>
            <person name="Griffen A.L."/>
            <person name="Leys E.J."/>
        </authorList>
    </citation>
    <scope>NUCLEOTIDE SEQUENCE [LARGE SCALE GENOMIC DNA]</scope>
    <source>
        <strain evidence="6 7">BA112</strain>
    </source>
</reference>
<accession>A0A179B3R7</accession>
<dbReference type="PANTHER" id="PTHR34294">
    <property type="entry name" value="TRANSCRIPTIONAL REGULATOR-RELATED"/>
    <property type="match status" value="1"/>
</dbReference>
<evidence type="ECO:0000313" key="7">
    <source>
        <dbReference type="Proteomes" id="UP000078368"/>
    </source>
</evidence>
<dbReference type="InterPro" id="IPR007324">
    <property type="entry name" value="Sugar-bd_dom_put"/>
</dbReference>
<dbReference type="InterPro" id="IPR051054">
    <property type="entry name" value="SorC_transcr_regulators"/>
</dbReference>
<dbReference type="InterPro" id="IPR007630">
    <property type="entry name" value="RNA_pol_sigma70_r4"/>
</dbReference>
<keyword evidence="7" id="KW-1185">Reference proteome</keyword>
<feature type="domain" description="HTH crp-type" evidence="5">
    <location>
        <begin position="1"/>
        <end position="60"/>
    </location>
</feature>
<comment type="caution">
    <text evidence="6">The sequence shown here is derived from an EMBL/GenBank/DDBJ whole genome shotgun (WGS) entry which is preliminary data.</text>
</comment>
<evidence type="ECO:0000256" key="3">
    <source>
        <dbReference type="ARBA" id="ARBA00023125"/>
    </source>
</evidence>
<evidence type="ECO:0000256" key="2">
    <source>
        <dbReference type="ARBA" id="ARBA00023015"/>
    </source>
</evidence>
<dbReference type="PROSITE" id="PS51063">
    <property type="entry name" value="HTH_CRP_2"/>
    <property type="match status" value="1"/>
</dbReference>
<organism evidence="6 7">
    <name type="scientific">Peptidiphaga gingivicola</name>
    <dbReference type="NCBI Taxonomy" id="2741497"/>
    <lineage>
        <taxon>Bacteria</taxon>
        <taxon>Bacillati</taxon>
        <taxon>Actinomycetota</taxon>
        <taxon>Actinomycetes</taxon>
        <taxon>Actinomycetales</taxon>
        <taxon>Actinomycetaceae</taxon>
        <taxon>Peptidiphaga</taxon>
    </lineage>
</organism>
<evidence type="ECO:0000259" key="5">
    <source>
        <dbReference type="PROSITE" id="PS51063"/>
    </source>
</evidence>
<proteinExistence type="inferred from homology"/>
<gene>
    <name evidence="6" type="ORF">A4H34_00180</name>
</gene>
<dbReference type="Proteomes" id="UP000078368">
    <property type="component" value="Unassembled WGS sequence"/>
</dbReference>
<name>A0A179B3R7_9ACTO</name>
<dbReference type="PANTHER" id="PTHR34294:SF1">
    <property type="entry name" value="TRANSCRIPTIONAL REGULATOR LSRR"/>
    <property type="match status" value="1"/>
</dbReference>
<dbReference type="EMBL" id="LVZK01000001">
    <property type="protein sequence ID" value="OAP85664.1"/>
    <property type="molecule type" value="Genomic_DNA"/>
</dbReference>
<comment type="similarity">
    <text evidence="1">Belongs to the SorC transcriptional regulatory family.</text>
</comment>
<dbReference type="Gene3D" id="1.10.10.60">
    <property type="entry name" value="Homeodomain-like"/>
    <property type="match status" value="1"/>
</dbReference>
<dbReference type="GO" id="GO:0003700">
    <property type="term" value="F:DNA-binding transcription factor activity"/>
    <property type="evidence" value="ECO:0007669"/>
    <property type="project" value="InterPro"/>
</dbReference>
<dbReference type="Pfam" id="PF04198">
    <property type="entry name" value="Sugar-bind"/>
    <property type="match status" value="1"/>
</dbReference>
<dbReference type="AlphaFoldDB" id="A0A179B3R7"/>
<dbReference type="SUPFAM" id="SSF100950">
    <property type="entry name" value="NagB/RpiA/CoA transferase-like"/>
    <property type="match status" value="1"/>
</dbReference>
<dbReference type="GO" id="GO:0006352">
    <property type="term" value="P:DNA-templated transcription initiation"/>
    <property type="evidence" value="ECO:0007669"/>
    <property type="project" value="InterPro"/>
</dbReference>
<sequence length="332" mass="35747">MATRSERRNLAYEAAVLYFVEQQTMEAIANKLGISRSTVSRLIASARDEGLVRISLHAPEEPRDSLSRRIEDLYDVDVTVVQVPGATTEIRRLERVAGVAGNLVGDVIEDKMMVGIAWGTTVSTISERLMPKRMSGVTIVQLNGAANPTTTGLPYVGEILGNFTRAFGAKAFPFPVPAFFDYAETRDLMWRERSIQVVRDIGRNADVAVFGVGSFTSPLPSHVYAGGYLSPEEVTELRRDGVVGDVCTVLLRADGTYEDIEINTRATGPTPAELARIPRRICAVAGAAKAPALAAVLRSGAVTDLVVDDECAAALLEVEKGGKAESDYGAWS</sequence>
<keyword evidence="2" id="KW-0805">Transcription regulation</keyword>
<evidence type="ECO:0000256" key="1">
    <source>
        <dbReference type="ARBA" id="ARBA00010466"/>
    </source>
</evidence>
<evidence type="ECO:0000313" key="6">
    <source>
        <dbReference type="EMBL" id="OAP85664.1"/>
    </source>
</evidence>
<dbReference type="GO" id="GO:0030246">
    <property type="term" value="F:carbohydrate binding"/>
    <property type="evidence" value="ECO:0007669"/>
    <property type="project" value="InterPro"/>
</dbReference>
<keyword evidence="4" id="KW-0804">Transcription</keyword>
<keyword evidence="3" id="KW-0238">DNA-binding</keyword>
<dbReference type="GO" id="GO:0003677">
    <property type="term" value="F:DNA binding"/>
    <property type="evidence" value="ECO:0007669"/>
    <property type="project" value="UniProtKB-KW"/>
</dbReference>
<protein>
    <submittedName>
        <fullName evidence="6">Transcriptional regulator</fullName>
    </submittedName>
</protein>
<dbReference type="InterPro" id="IPR012318">
    <property type="entry name" value="HTH_CRP"/>
</dbReference>
<dbReference type="InterPro" id="IPR037171">
    <property type="entry name" value="NagB/RpiA_transferase-like"/>
</dbReference>
<dbReference type="Gene3D" id="3.40.50.1360">
    <property type="match status" value="1"/>
</dbReference>
<dbReference type="STRING" id="1823756.A4H34_00180"/>
<evidence type="ECO:0000256" key="4">
    <source>
        <dbReference type="ARBA" id="ARBA00023163"/>
    </source>
</evidence>
<dbReference type="Pfam" id="PF04545">
    <property type="entry name" value="Sigma70_r4"/>
    <property type="match status" value="1"/>
</dbReference>
<dbReference type="RefSeq" id="WP_040322622.1">
    <property type="nucleotide sequence ID" value="NZ_LVZK01000001.1"/>
</dbReference>